<dbReference type="Proteomes" id="UP000326936">
    <property type="component" value="Chromosome"/>
</dbReference>
<dbReference type="InterPro" id="IPR002816">
    <property type="entry name" value="TraB/PrgY/GumN_fam"/>
</dbReference>
<dbReference type="CDD" id="cd14789">
    <property type="entry name" value="Tiki"/>
    <property type="match status" value="1"/>
</dbReference>
<dbReference type="Pfam" id="PF01963">
    <property type="entry name" value="TraB_PrgY_gumN"/>
    <property type="match status" value="1"/>
</dbReference>
<protein>
    <submittedName>
        <fullName evidence="1">TraB family protein</fullName>
    </submittedName>
</protein>
<evidence type="ECO:0000313" key="2">
    <source>
        <dbReference type="Proteomes" id="UP000326936"/>
    </source>
</evidence>
<dbReference type="EMBL" id="CP045350">
    <property type="protein sequence ID" value="QFT26962.1"/>
    <property type="molecule type" value="Genomic_DNA"/>
</dbReference>
<dbReference type="RefSeq" id="WP_152431025.1">
    <property type="nucleotide sequence ID" value="NZ_CBCSDK010000001.1"/>
</dbReference>
<sequence>MQKLWLSIFLFTYSISSFAEPLYWYAEKGKTRYLIFGSVHVGDKSMYPLAKTITDTLAKSSGLIVESDIRKMQDVRYPEVTMVTKDVLSPKQMETLRGLASLFNIDAMQLLDSPPWATALTLQMKQFEYLGYQASYGIDTHLMYKATAQNLPIFSLESLQFQIDLLTGQKESGKELLVSALDEFDRAEDLTKCLITSWKAGDLEKLNQFAQLTEMSPELENAFISQRNLNWAEKLAKPTWSKERKVSYVVVVGTMHLIGENNLLTLLKAKGFKVKQGSTSRAANCQFEY</sequence>
<keyword evidence="2" id="KW-1185">Reference proteome</keyword>
<dbReference type="KEGG" id="vaq:FIV01_11020"/>
<name>A0A5P9CMZ6_9VIBR</name>
<dbReference type="InterPro" id="IPR047111">
    <property type="entry name" value="YbaP-like"/>
</dbReference>
<dbReference type="PANTHER" id="PTHR40590">
    <property type="entry name" value="CYTOPLASMIC PROTEIN-RELATED"/>
    <property type="match status" value="1"/>
</dbReference>
<gene>
    <name evidence="1" type="ORF">FIV01_11020</name>
</gene>
<dbReference type="OrthoDB" id="357294at2"/>
<reference evidence="1 2" key="1">
    <citation type="submission" date="2019-10" db="EMBL/GenBank/DDBJ databases">
        <title>Complete genome sequence of Vibrio sp. strain THAF100, isolated from non-filtered water from the water column of tank 6 of a marine aquarium containing stony-coral fragments. Water maintained at 26 degree C.</title>
        <authorList>
            <person name="Ruckert C."/>
            <person name="Franco A."/>
            <person name="Kalinowski J."/>
            <person name="Glaeser S."/>
        </authorList>
    </citation>
    <scope>NUCLEOTIDE SEQUENCE [LARGE SCALE GENOMIC DNA]</scope>
    <source>
        <strain evidence="1 2">THAF100</strain>
    </source>
</reference>
<organism evidence="1 2">
    <name type="scientific">Vibrio aquimaris</name>
    <dbReference type="NCBI Taxonomy" id="2587862"/>
    <lineage>
        <taxon>Bacteria</taxon>
        <taxon>Pseudomonadati</taxon>
        <taxon>Pseudomonadota</taxon>
        <taxon>Gammaproteobacteria</taxon>
        <taxon>Vibrionales</taxon>
        <taxon>Vibrionaceae</taxon>
        <taxon>Vibrio</taxon>
    </lineage>
</organism>
<dbReference type="AlphaFoldDB" id="A0A5P9CMZ6"/>
<dbReference type="PANTHER" id="PTHR40590:SF1">
    <property type="entry name" value="CYTOPLASMIC PROTEIN"/>
    <property type="match status" value="1"/>
</dbReference>
<accession>A0A5P9CMZ6</accession>
<proteinExistence type="predicted"/>
<evidence type="ECO:0000313" key="1">
    <source>
        <dbReference type="EMBL" id="QFT26962.1"/>
    </source>
</evidence>